<evidence type="ECO:0000313" key="2">
    <source>
        <dbReference type="Proteomes" id="UP000001304"/>
    </source>
</evidence>
<gene>
    <name evidence="1" type="ordered locus">Igag_1980</name>
</gene>
<dbReference type="BioCyc" id="IAGG583356:GHAH-1969-MONOMER"/>
<dbReference type="EMBL" id="CP002098">
    <property type="protein sequence ID" value="ADM28772.1"/>
    <property type="molecule type" value="Genomic_DNA"/>
</dbReference>
<name>E0STI6_IGNAA</name>
<organism evidence="1 2">
    <name type="scientific">Ignisphaera aggregans (strain DSM 17230 / JCM 13409 / AQ1.S1)</name>
    <dbReference type="NCBI Taxonomy" id="583356"/>
    <lineage>
        <taxon>Archaea</taxon>
        <taxon>Thermoproteota</taxon>
        <taxon>Thermoprotei</taxon>
        <taxon>Desulfurococcales</taxon>
        <taxon>Desulfurococcaceae</taxon>
        <taxon>Ignisphaera</taxon>
    </lineage>
</organism>
<protein>
    <submittedName>
        <fullName evidence="1">Uncharacterized protein</fullName>
    </submittedName>
</protein>
<dbReference type="KEGG" id="iag:Igag_1980"/>
<sequence>MWKMIFRHPKAVEQLLKNRVVATMRNYKYEVGRRVLIKTHRGVFYGRIIDVVPNTPENILKFYKISGFGTPEEWLMEAIKLHGRLPKYIVIVQML</sequence>
<proteinExistence type="predicted"/>
<dbReference type="AlphaFoldDB" id="E0STI6"/>
<accession>E0STI6</accession>
<reference evidence="1 2" key="1">
    <citation type="journal article" date="2010" name="Stand. Genomic Sci.">
        <title>Complete genome sequence of Ignisphaera aggregans type strain (AQ1.S1).</title>
        <authorList>
            <person name="Goker M."/>
            <person name="Held B."/>
            <person name="Lapidus A."/>
            <person name="Nolan M."/>
            <person name="Spring S."/>
            <person name="Yasawong M."/>
            <person name="Lucas S."/>
            <person name="Glavina Del Rio T."/>
            <person name="Tice H."/>
            <person name="Cheng J.F."/>
            <person name="Goodwin L."/>
            <person name="Tapia R."/>
            <person name="Pitluck S."/>
            <person name="Liolios K."/>
            <person name="Ivanova N."/>
            <person name="Mavromatis K."/>
            <person name="Mikhailova N."/>
            <person name="Pati A."/>
            <person name="Chen A."/>
            <person name="Palaniappan K."/>
            <person name="Brambilla E."/>
            <person name="Land M."/>
            <person name="Hauser L."/>
            <person name="Chang Y.J."/>
            <person name="Jeffries C.D."/>
            <person name="Brettin T."/>
            <person name="Detter J.C."/>
            <person name="Han C."/>
            <person name="Rohde M."/>
            <person name="Sikorski J."/>
            <person name="Woyke T."/>
            <person name="Bristow J."/>
            <person name="Eisen J.A."/>
            <person name="Markowitz V."/>
            <person name="Hugenholtz P."/>
            <person name="Kyrpides N.C."/>
            <person name="Klenk H.P."/>
        </authorList>
    </citation>
    <scope>NUCLEOTIDE SEQUENCE [LARGE SCALE GENOMIC DNA]</scope>
    <source>
        <strain evidence="2">DSM 17230 / JCM 13409 / AQ1.S1</strain>
    </source>
</reference>
<dbReference type="Proteomes" id="UP000001304">
    <property type="component" value="Chromosome"/>
</dbReference>
<keyword evidence="2" id="KW-1185">Reference proteome</keyword>
<dbReference type="HOGENOM" id="CLU_2366167_0_0_2"/>
<evidence type="ECO:0000313" key="1">
    <source>
        <dbReference type="EMBL" id="ADM28772.1"/>
    </source>
</evidence>
<dbReference type="STRING" id="583356.Igag_1980"/>